<feature type="domain" description="HTH lysR-type" evidence="5">
    <location>
        <begin position="18"/>
        <end position="73"/>
    </location>
</feature>
<dbReference type="PANTHER" id="PTHR30537:SF5">
    <property type="entry name" value="HTH-TYPE TRANSCRIPTIONAL ACTIVATOR TTDR-RELATED"/>
    <property type="match status" value="1"/>
</dbReference>
<dbReference type="FunFam" id="1.10.10.10:FF:000001">
    <property type="entry name" value="LysR family transcriptional regulator"/>
    <property type="match status" value="1"/>
</dbReference>
<evidence type="ECO:0000256" key="4">
    <source>
        <dbReference type="ARBA" id="ARBA00023163"/>
    </source>
</evidence>
<dbReference type="Gene3D" id="1.10.10.10">
    <property type="entry name" value="Winged helix-like DNA-binding domain superfamily/Winged helix DNA-binding domain"/>
    <property type="match status" value="1"/>
</dbReference>
<evidence type="ECO:0000259" key="5">
    <source>
        <dbReference type="PROSITE" id="PS50931"/>
    </source>
</evidence>
<keyword evidence="2" id="KW-0805">Transcription regulation</keyword>
<dbReference type="Gene3D" id="3.40.190.290">
    <property type="match status" value="1"/>
</dbReference>
<proteinExistence type="inferred from homology"/>
<accession>A0A1L5PSR6</accession>
<dbReference type="SUPFAM" id="SSF53850">
    <property type="entry name" value="Periplasmic binding protein-like II"/>
    <property type="match status" value="1"/>
</dbReference>
<evidence type="ECO:0000256" key="2">
    <source>
        <dbReference type="ARBA" id="ARBA00023015"/>
    </source>
</evidence>
<dbReference type="SUPFAM" id="SSF46785">
    <property type="entry name" value="Winged helix' DNA-binding domain"/>
    <property type="match status" value="1"/>
</dbReference>
<dbReference type="AlphaFoldDB" id="A0A1L5PSR6"/>
<dbReference type="GO" id="GO:0003700">
    <property type="term" value="F:DNA-binding transcription factor activity"/>
    <property type="evidence" value="ECO:0007669"/>
    <property type="project" value="InterPro"/>
</dbReference>
<dbReference type="EMBL" id="CP018743">
    <property type="protein sequence ID" value="APO83076.1"/>
    <property type="molecule type" value="Genomic_DNA"/>
</dbReference>
<sequence>MPYCKNCNEEQAMALDMLREIQAFVSVAHKRSFVAAARALGRSPSAVTRAVQTLEDNAGSKLLNRNANAVTLTEAGERLLPHAERLLDVQRDAADELAALSGSAQGWIRFAVPQVLGEHVLPQVLAEFSRCHPQVTLDVQYSDGALDPLQGKFDFVVRGAFPQSSELIGYPLWDYQRHLYASPEYLALAGTPQQPEDLEGHALILHTAPRILKAWHFCRDGQITSLRPRPRLRLDSGDAVYHSTLAGAGIARLAAWVGEAQVKAGRLVRVCPQYRLTSSNGHDPQMHAVYPAGELPARVRDLLAALRRAGLAY</sequence>
<dbReference type="PROSITE" id="PS50931">
    <property type="entry name" value="HTH_LYSR"/>
    <property type="match status" value="1"/>
</dbReference>
<gene>
    <name evidence="6" type="ORF">BL240_17095</name>
</gene>
<reference evidence="6 7" key="1">
    <citation type="submission" date="2016-12" db="EMBL/GenBank/DDBJ databases">
        <title>Draft Genome Sequence of Mercury Resistant Pseudomonas DRA525.</title>
        <authorList>
            <person name="Drace K.M."/>
        </authorList>
    </citation>
    <scope>NUCLEOTIDE SEQUENCE [LARGE SCALE GENOMIC DNA]</scope>
    <source>
        <strain evidence="6 7">DRA525</strain>
    </source>
</reference>
<dbReference type="InterPro" id="IPR058163">
    <property type="entry name" value="LysR-type_TF_proteobact-type"/>
</dbReference>
<dbReference type="GO" id="GO:0006351">
    <property type="term" value="P:DNA-templated transcription"/>
    <property type="evidence" value="ECO:0007669"/>
    <property type="project" value="TreeGrafter"/>
</dbReference>
<evidence type="ECO:0000256" key="3">
    <source>
        <dbReference type="ARBA" id="ARBA00023125"/>
    </source>
</evidence>
<evidence type="ECO:0000313" key="7">
    <source>
        <dbReference type="Proteomes" id="UP000185146"/>
    </source>
</evidence>
<dbReference type="InterPro" id="IPR000847">
    <property type="entry name" value="LysR_HTH_N"/>
</dbReference>
<dbReference type="Proteomes" id="UP000185146">
    <property type="component" value="Chromosome"/>
</dbReference>
<dbReference type="CDD" id="cd08422">
    <property type="entry name" value="PBP2_CrgA_like"/>
    <property type="match status" value="1"/>
</dbReference>
<dbReference type="PANTHER" id="PTHR30537">
    <property type="entry name" value="HTH-TYPE TRANSCRIPTIONAL REGULATOR"/>
    <property type="match status" value="1"/>
</dbReference>
<protein>
    <submittedName>
        <fullName evidence="6">LysR family transcriptional regulator</fullName>
    </submittedName>
</protein>
<dbReference type="GO" id="GO:0043565">
    <property type="term" value="F:sequence-specific DNA binding"/>
    <property type="evidence" value="ECO:0007669"/>
    <property type="project" value="TreeGrafter"/>
</dbReference>
<dbReference type="InterPro" id="IPR005119">
    <property type="entry name" value="LysR_subst-bd"/>
</dbReference>
<keyword evidence="4" id="KW-0804">Transcription</keyword>
<organism evidence="6 7">
    <name type="scientific">Pseudomonas putida</name>
    <name type="common">Arthrobacter siderocapsulatus</name>
    <dbReference type="NCBI Taxonomy" id="303"/>
    <lineage>
        <taxon>Bacteria</taxon>
        <taxon>Pseudomonadati</taxon>
        <taxon>Pseudomonadota</taxon>
        <taxon>Gammaproteobacteria</taxon>
        <taxon>Pseudomonadales</taxon>
        <taxon>Pseudomonadaceae</taxon>
        <taxon>Pseudomonas</taxon>
    </lineage>
</organism>
<dbReference type="Pfam" id="PF00126">
    <property type="entry name" value="HTH_1"/>
    <property type="match status" value="1"/>
</dbReference>
<comment type="similarity">
    <text evidence="1">Belongs to the LysR transcriptional regulatory family.</text>
</comment>
<keyword evidence="3" id="KW-0238">DNA-binding</keyword>
<dbReference type="InterPro" id="IPR036390">
    <property type="entry name" value="WH_DNA-bd_sf"/>
</dbReference>
<evidence type="ECO:0000313" key="6">
    <source>
        <dbReference type="EMBL" id="APO83076.1"/>
    </source>
</evidence>
<name>A0A1L5PSR6_PSEPU</name>
<dbReference type="Pfam" id="PF03466">
    <property type="entry name" value="LysR_substrate"/>
    <property type="match status" value="1"/>
</dbReference>
<dbReference type="InterPro" id="IPR036388">
    <property type="entry name" value="WH-like_DNA-bd_sf"/>
</dbReference>
<evidence type="ECO:0000256" key="1">
    <source>
        <dbReference type="ARBA" id="ARBA00009437"/>
    </source>
</evidence>